<dbReference type="RefSeq" id="WP_128521232.1">
    <property type="nucleotide sequence ID" value="NZ_JALFCT010000013.1"/>
</dbReference>
<dbReference type="Pfam" id="PF08220">
    <property type="entry name" value="HTH_DeoR"/>
    <property type="match status" value="1"/>
</dbReference>
<evidence type="ECO:0000256" key="2">
    <source>
        <dbReference type="ARBA" id="ARBA00023163"/>
    </source>
</evidence>
<organism evidence="5 6">
    <name type="scientific">Absicoccus porci</name>
    <dbReference type="NCBI Taxonomy" id="2486576"/>
    <lineage>
        <taxon>Bacteria</taxon>
        <taxon>Bacillati</taxon>
        <taxon>Bacillota</taxon>
        <taxon>Erysipelotrichia</taxon>
        <taxon>Erysipelotrichales</taxon>
        <taxon>Erysipelotrichaceae</taxon>
        <taxon>Absicoccus</taxon>
    </lineage>
</organism>
<protein>
    <submittedName>
        <fullName evidence="5">DeoR family transcriptional regulator</fullName>
    </submittedName>
</protein>
<feature type="compositionally biased region" description="Polar residues" evidence="3">
    <location>
        <begin position="63"/>
        <end position="78"/>
    </location>
</feature>
<dbReference type="SUPFAM" id="SSF46785">
    <property type="entry name" value="Winged helix' DNA-binding domain"/>
    <property type="match status" value="1"/>
</dbReference>
<dbReference type="InterPro" id="IPR036390">
    <property type="entry name" value="WH_DNA-bd_sf"/>
</dbReference>
<accession>A0A3N0HWX0</accession>
<dbReference type="AlphaFoldDB" id="A0A3N0HWX0"/>
<evidence type="ECO:0000313" key="5">
    <source>
        <dbReference type="EMBL" id="RNM29184.1"/>
    </source>
</evidence>
<name>A0A3N0HWX0_9FIRM</name>
<evidence type="ECO:0000259" key="4">
    <source>
        <dbReference type="Pfam" id="PF08220"/>
    </source>
</evidence>
<feature type="region of interest" description="Disordered" evidence="3">
    <location>
        <begin position="51"/>
        <end position="78"/>
    </location>
</feature>
<dbReference type="Proteomes" id="UP000276568">
    <property type="component" value="Unassembled WGS sequence"/>
</dbReference>
<feature type="compositionally biased region" description="Basic and acidic residues" evidence="3">
    <location>
        <begin position="51"/>
        <end position="61"/>
    </location>
</feature>
<proteinExistence type="predicted"/>
<sequence>MRTRDIAEQFHLSNETLQMDLVEMEKQKRIIRNHGYVQSLTNLKELPLKLREKDNEADRKKSGNTSYADGTRSSNVFY</sequence>
<keyword evidence="6" id="KW-1185">Reference proteome</keyword>
<evidence type="ECO:0000256" key="3">
    <source>
        <dbReference type="SAM" id="MobiDB-lite"/>
    </source>
</evidence>
<comment type="caution">
    <text evidence="5">The sequence shown here is derived from an EMBL/GenBank/DDBJ whole genome shotgun (WGS) entry which is preliminary data.</text>
</comment>
<reference evidence="5 6" key="1">
    <citation type="submission" date="2018-11" db="EMBL/GenBank/DDBJ databases">
        <title>Clostridium sp. nov., a member of the family Erysipelotrichaceae isolated from pig faeces.</title>
        <authorList>
            <person name="Chang Y.-H."/>
        </authorList>
    </citation>
    <scope>NUCLEOTIDE SEQUENCE [LARGE SCALE GENOMIC DNA]</scope>
    <source>
        <strain evidence="5 6">YH-panp20</strain>
    </source>
</reference>
<dbReference type="InterPro" id="IPR001034">
    <property type="entry name" value="DeoR_HTH"/>
</dbReference>
<evidence type="ECO:0000313" key="6">
    <source>
        <dbReference type="Proteomes" id="UP000276568"/>
    </source>
</evidence>
<keyword evidence="1" id="KW-0805">Transcription regulation</keyword>
<dbReference type="EMBL" id="RJQC01000005">
    <property type="protein sequence ID" value="RNM29184.1"/>
    <property type="molecule type" value="Genomic_DNA"/>
</dbReference>
<keyword evidence="2" id="KW-0804">Transcription</keyword>
<evidence type="ECO:0000256" key="1">
    <source>
        <dbReference type="ARBA" id="ARBA00023015"/>
    </source>
</evidence>
<dbReference type="GO" id="GO:0003700">
    <property type="term" value="F:DNA-binding transcription factor activity"/>
    <property type="evidence" value="ECO:0007669"/>
    <property type="project" value="InterPro"/>
</dbReference>
<dbReference type="OrthoDB" id="9797223at2"/>
<feature type="domain" description="HTH deoR-type" evidence="4">
    <location>
        <begin position="1"/>
        <end position="41"/>
    </location>
</feature>
<gene>
    <name evidence="5" type="ORF">EDX97_11210</name>
</gene>